<dbReference type="Proteomes" id="UP000198832">
    <property type="component" value="Unassembled WGS sequence"/>
</dbReference>
<evidence type="ECO:0000256" key="3">
    <source>
        <dbReference type="ARBA" id="ARBA00011245"/>
    </source>
</evidence>
<evidence type="ECO:0000256" key="8">
    <source>
        <dbReference type="ARBA" id="ARBA00022741"/>
    </source>
</evidence>
<comment type="similarity">
    <text evidence="2">Belongs to the aminoglycoside phosphotransferase family.</text>
</comment>
<name>A0A1I1D9K3_9ACTN</name>
<keyword evidence="10" id="KW-0067">ATP-binding</keyword>
<gene>
    <name evidence="16" type="ORF">SAMN04487968_101102</name>
</gene>
<dbReference type="Pfam" id="PF18085">
    <property type="entry name" value="Mak_N_cap"/>
    <property type="match status" value="1"/>
</dbReference>
<keyword evidence="17" id="KW-1185">Reference proteome</keyword>
<organism evidence="16 17">
    <name type="scientific">Nocardioides terrae</name>
    <dbReference type="NCBI Taxonomy" id="574651"/>
    <lineage>
        <taxon>Bacteria</taxon>
        <taxon>Bacillati</taxon>
        <taxon>Actinomycetota</taxon>
        <taxon>Actinomycetes</taxon>
        <taxon>Propionibacteriales</taxon>
        <taxon>Nocardioidaceae</taxon>
        <taxon>Nocardioides</taxon>
    </lineage>
</organism>
<evidence type="ECO:0000256" key="6">
    <source>
        <dbReference type="ARBA" id="ARBA00022600"/>
    </source>
</evidence>
<protein>
    <recommendedName>
        <fullName evidence="5">Maltokinase</fullName>
        <ecNumber evidence="4">2.7.1.175</ecNumber>
    </recommendedName>
    <alternativeName>
        <fullName evidence="13">Maltose-1-phosphate synthase</fullName>
    </alternativeName>
</protein>
<reference evidence="16 17" key="1">
    <citation type="submission" date="2016-10" db="EMBL/GenBank/DDBJ databases">
        <authorList>
            <person name="de Groot N.N."/>
        </authorList>
    </citation>
    <scope>NUCLEOTIDE SEQUENCE [LARGE SCALE GENOMIC DNA]</scope>
    <source>
        <strain evidence="16 17">CGMCC 1.7056</strain>
    </source>
</reference>
<evidence type="ECO:0000256" key="2">
    <source>
        <dbReference type="ARBA" id="ARBA00006219"/>
    </source>
</evidence>
<keyword evidence="6" id="KW-0321">Glycogen metabolism</keyword>
<keyword evidence="8" id="KW-0547">Nucleotide-binding</keyword>
<evidence type="ECO:0000256" key="14">
    <source>
        <dbReference type="ARBA" id="ARBA00049067"/>
    </source>
</evidence>
<dbReference type="RefSeq" id="WP_091118996.1">
    <property type="nucleotide sequence ID" value="NZ_FOLB01000001.1"/>
</dbReference>
<keyword evidence="7" id="KW-0808">Transferase</keyword>
<sequence length="490" mass="53697">MNTPRSGSPSSADHLDRKVFADYLVRTRWFGGKGRSFEVTDIRVLAELPGRLDDSPHVLDHLVEVTYAAAGDEAGRSPDVELYQVPLALYEHPQGRLDHAFIGWWEDPTLGWVHAYDAVHDREAMACLLRSFDAAAAGELPEGPLAFRRLPGHDLDTTAHSTLFSGEQSNSSVAFGEDSLMKLFRKVTPGVNPDIEIHRALTEVGSDHVAALYGWLEVETAANADGIAQPVMQLAMLQQFFRTATDGWDLALASVRGLLGSPELHATDSGGDFAPEATRLGEAVADVHRLLAEHFPTETRGPEATVALAATMSERLDRALAVVPDLAAHADRLRGIFGRVAELGGLQVQRIHGDLHLGQTLRTSKGWKIVDFEGEPAKQLAERTLPDSPWRDVAGMLRSFDYAPRSVEHSQASGESDAELAELRRMRAGEWANRNRNHFIVAYGGDLTVEQRVLLDAYVADKAVYETVYEARNRPGWLSIPLEAIAQIGA</sequence>
<evidence type="ECO:0000256" key="11">
    <source>
        <dbReference type="ARBA" id="ARBA00023056"/>
    </source>
</evidence>
<evidence type="ECO:0000313" key="17">
    <source>
        <dbReference type="Proteomes" id="UP000198832"/>
    </source>
</evidence>
<dbReference type="EMBL" id="FOLB01000001">
    <property type="protein sequence ID" value="SFB71497.1"/>
    <property type="molecule type" value="Genomic_DNA"/>
</dbReference>
<dbReference type="AlphaFoldDB" id="A0A1I1D9K3"/>
<evidence type="ECO:0000256" key="1">
    <source>
        <dbReference type="ARBA" id="ARBA00004964"/>
    </source>
</evidence>
<evidence type="ECO:0000256" key="13">
    <source>
        <dbReference type="ARBA" id="ARBA00031251"/>
    </source>
</evidence>
<evidence type="ECO:0000313" key="16">
    <source>
        <dbReference type="EMBL" id="SFB71497.1"/>
    </source>
</evidence>
<evidence type="ECO:0000256" key="4">
    <source>
        <dbReference type="ARBA" id="ARBA00011962"/>
    </source>
</evidence>
<keyword evidence="9 16" id="KW-0418">Kinase</keyword>
<evidence type="ECO:0000256" key="12">
    <source>
        <dbReference type="ARBA" id="ARBA00023277"/>
    </source>
</evidence>
<proteinExistence type="inferred from homology"/>
<dbReference type="EC" id="2.7.1.175" evidence="4"/>
<evidence type="ECO:0000256" key="9">
    <source>
        <dbReference type="ARBA" id="ARBA00022777"/>
    </source>
</evidence>
<comment type="catalytic activity">
    <reaction evidence="14">
        <text>D-maltose + ATP = alpha-maltose 1-phosphate + ADP + H(+)</text>
        <dbReference type="Rhea" id="RHEA:31915"/>
        <dbReference type="ChEBI" id="CHEBI:15378"/>
        <dbReference type="ChEBI" id="CHEBI:17306"/>
        <dbReference type="ChEBI" id="CHEBI:30616"/>
        <dbReference type="ChEBI" id="CHEBI:63576"/>
        <dbReference type="ChEBI" id="CHEBI:456216"/>
        <dbReference type="EC" id="2.7.1.175"/>
    </reaction>
</comment>
<dbReference type="GO" id="GO:0005524">
    <property type="term" value="F:ATP binding"/>
    <property type="evidence" value="ECO:0007669"/>
    <property type="project" value="UniProtKB-KW"/>
</dbReference>
<dbReference type="STRING" id="574651.SAMN04487968_101102"/>
<comment type="subunit">
    <text evidence="3">Monomer.</text>
</comment>
<keyword evidence="11" id="KW-0320">Glycogen biosynthesis</keyword>
<accession>A0A1I1D9K3</accession>
<dbReference type="InterPro" id="IPR040999">
    <property type="entry name" value="Mak_N_cap"/>
</dbReference>
<dbReference type="GO" id="GO:0005978">
    <property type="term" value="P:glycogen biosynthetic process"/>
    <property type="evidence" value="ECO:0007669"/>
    <property type="project" value="UniProtKB-UniPathway"/>
</dbReference>
<keyword evidence="12" id="KW-0119">Carbohydrate metabolism</keyword>
<comment type="pathway">
    <text evidence="1">Glycan biosynthesis; glycogen biosynthesis.</text>
</comment>
<dbReference type="GO" id="GO:0016301">
    <property type="term" value="F:kinase activity"/>
    <property type="evidence" value="ECO:0007669"/>
    <property type="project" value="UniProtKB-KW"/>
</dbReference>
<evidence type="ECO:0000259" key="15">
    <source>
        <dbReference type="Pfam" id="PF18085"/>
    </source>
</evidence>
<dbReference type="UniPathway" id="UPA00164"/>
<dbReference type="SUPFAM" id="SSF56112">
    <property type="entry name" value="Protein kinase-like (PK-like)"/>
    <property type="match status" value="1"/>
</dbReference>
<evidence type="ECO:0000256" key="10">
    <source>
        <dbReference type="ARBA" id="ARBA00022840"/>
    </source>
</evidence>
<feature type="domain" description="Maltokinase N-terminal cap" evidence="15">
    <location>
        <begin position="23"/>
        <end position="121"/>
    </location>
</feature>
<evidence type="ECO:0000256" key="5">
    <source>
        <dbReference type="ARBA" id="ARBA00013882"/>
    </source>
</evidence>
<dbReference type="OrthoDB" id="3787729at2"/>
<dbReference type="InterPro" id="IPR011009">
    <property type="entry name" value="Kinase-like_dom_sf"/>
</dbReference>
<evidence type="ECO:0000256" key="7">
    <source>
        <dbReference type="ARBA" id="ARBA00022679"/>
    </source>
</evidence>
<dbReference type="Gene3D" id="3.90.1200.10">
    <property type="match status" value="1"/>
</dbReference>